<dbReference type="KEGG" id="lgi:LOTGIDRAFT_174713"/>
<dbReference type="PANTHER" id="PTHR22807:SF34">
    <property type="entry name" value="TRNA (CYTOSINE(72)-C(5))-METHYLTRANSFERASE NSUN6"/>
    <property type="match status" value="1"/>
</dbReference>
<evidence type="ECO:0000256" key="2">
    <source>
        <dbReference type="ARBA" id="ARBA00022679"/>
    </source>
</evidence>
<evidence type="ECO:0000256" key="5">
    <source>
        <dbReference type="PROSITE-ProRule" id="PRU01023"/>
    </source>
</evidence>
<keyword evidence="3 5" id="KW-0949">S-adenosyl-L-methionine</keyword>
<sequence>MPLENNDLRVDNLIKWLGIPPSYTTLRLNLRVDTADNILSQVQQTLNIQCRKKNIEEFKMWLHPAVKDCLVIENRRPNNDVIPAEKEVIVDLLCGTAVLRGADIFSQGIMGAPSNMLKGDKVAVYCDMEGKCRRGAVAKYEHTKVFLGNGIAQIGRDDYFCSQDKVSGIGILMTETIIEAPCLDILPELVFAQNLPSIVCSHVLDPQPTDLILDMCAAPGGKTVHIASLMQGKGRVIALDKAKGKIEKIKKNVNLWGLDDTVSCFDFDARNAMTDKELVKKGVTDEPPFPPEAFDRILLDGPCSALGQRPTLKNNMIPGVLKSFPKYQKQLLKTAIELLKPNGILVYSTCTVTVEENEHQVEWVLENFPNMILSPQSVHLGCHGTGSNLSEEELKMVQRFDISGLDENNLNCDNDTIGFFIAKFIKT</sequence>
<proteinExistence type="inferred from homology"/>
<accession>V4ASK5</accession>
<dbReference type="RefSeq" id="XP_009052581.1">
    <property type="nucleotide sequence ID" value="XM_009054333.1"/>
</dbReference>
<feature type="binding site" evidence="5">
    <location>
        <position position="240"/>
    </location>
    <ligand>
        <name>S-adenosyl-L-methionine</name>
        <dbReference type="ChEBI" id="CHEBI:59789"/>
    </ligand>
</feature>
<dbReference type="PRINTS" id="PR02008">
    <property type="entry name" value="RCMTFAMILY"/>
</dbReference>
<dbReference type="SUPFAM" id="SSF53335">
    <property type="entry name" value="S-adenosyl-L-methionine-dependent methyltransferases"/>
    <property type="match status" value="1"/>
</dbReference>
<dbReference type="SUPFAM" id="SSF88697">
    <property type="entry name" value="PUA domain-like"/>
    <property type="match status" value="1"/>
</dbReference>
<evidence type="ECO:0000313" key="7">
    <source>
        <dbReference type="EMBL" id="ESO96721.1"/>
    </source>
</evidence>
<dbReference type="InterPro" id="IPR029063">
    <property type="entry name" value="SAM-dependent_MTases_sf"/>
</dbReference>
<dbReference type="Proteomes" id="UP000030746">
    <property type="component" value="Unassembled WGS sequence"/>
</dbReference>
<dbReference type="InterPro" id="IPR001678">
    <property type="entry name" value="MeTrfase_RsmB-F_NOP2_dom"/>
</dbReference>
<dbReference type="OrthoDB" id="260824at2759"/>
<dbReference type="PANTHER" id="PTHR22807">
    <property type="entry name" value="NOP2 YEAST -RELATED NOL1/NOP2/FMU SUN DOMAIN-CONTAINING"/>
    <property type="match status" value="1"/>
</dbReference>
<feature type="binding site" evidence="5">
    <location>
        <begin position="216"/>
        <end position="222"/>
    </location>
    <ligand>
        <name>S-adenosyl-L-methionine</name>
        <dbReference type="ChEBI" id="CHEBI:59789"/>
    </ligand>
</feature>
<dbReference type="PROSITE" id="PS51686">
    <property type="entry name" value="SAM_MT_RSMB_NOP"/>
    <property type="match status" value="1"/>
</dbReference>
<dbReference type="CTD" id="20242862"/>
<protein>
    <recommendedName>
        <fullName evidence="6">SAM-dependent MTase RsmB/NOP-type domain-containing protein</fullName>
    </recommendedName>
</protein>
<feature type="binding site" evidence="5">
    <location>
        <position position="300"/>
    </location>
    <ligand>
        <name>S-adenosyl-L-methionine</name>
        <dbReference type="ChEBI" id="CHEBI:59789"/>
    </ligand>
</feature>
<dbReference type="PROSITE" id="PS50890">
    <property type="entry name" value="PUA"/>
    <property type="match status" value="1"/>
</dbReference>
<dbReference type="STRING" id="225164.V4ASK5"/>
<dbReference type="Gene3D" id="2.30.130.10">
    <property type="entry name" value="PUA domain"/>
    <property type="match status" value="1"/>
</dbReference>
<dbReference type="InterPro" id="IPR015947">
    <property type="entry name" value="PUA-like_sf"/>
</dbReference>
<dbReference type="GO" id="GO:0001510">
    <property type="term" value="P:RNA methylation"/>
    <property type="evidence" value="ECO:0007669"/>
    <property type="project" value="InterPro"/>
</dbReference>
<organism evidence="7 8">
    <name type="scientific">Lottia gigantea</name>
    <name type="common">Giant owl limpet</name>
    <dbReference type="NCBI Taxonomy" id="225164"/>
    <lineage>
        <taxon>Eukaryota</taxon>
        <taxon>Metazoa</taxon>
        <taxon>Spiralia</taxon>
        <taxon>Lophotrochozoa</taxon>
        <taxon>Mollusca</taxon>
        <taxon>Gastropoda</taxon>
        <taxon>Patellogastropoda</taxon>
        <taxon>Lottioidea</taxon>
        <taxon>Lottiidae</taxon>
        <taxon>Lottia</taxon>
    </lineage>
</organism>
<dbReference type="EMBL" id="KB201392">
    <property type="protein sequence ID" value="ESO96721.1"/>
    <property type="molecule type" value="Genomic_DNA"/>
</dbReference>
<comment type="similarity">
    <text evidence="5">Belongs to the class I-like SAM-binding methyltransferase superfamily. RsmB/NOP family.</text>
</comment>
<keyword evidence="1 5" id="KW-0489">Methyltransferase</keyword>
<dbReference type="GO" id="GO:0008173">
    <property type="term" value="F:RNA methyltransferase activity"/>
    <property type="evidence" value="ECO:0007669"/>
    <property type="project" value="InterPro"/>
</dbReference>
<dbReference type="InterPro" id="IPR023267">
    <property type="entry name" value="RCMT"/>
</dbReference>
<dbReference type="CDD" id="cd21150">
    <property type="entry name" value="PUA_NSun6-like"/>
    <property type="match status" value="1"/>
</dbReference>
<gene>
    <name evidence="7" type="ORF">LOTGIDRAFT_174713</name>
</gene>
<keyword evidence="8" id="KW-1185">Reference proteome</keyword>
<keyword evidence="4 5" id="KW-0694">RNA-binding</keyword>
<evidence type="ECO:0000256" key="4">
    <source>
        <dbReference type="ARBA" id="ARBA00022884"/>
    </source>
</evidence>
<dbReference type="InterPro" id="IPR036974">
    <property type="entry name" value="PUA_sf"/>
</dbReference>
<evidence type="ECO:0000256" key="3">
    <source>
        <dbReference type="ARBA" id="ARBA00022691"/>
    </source>
</evidence>
<reference evidence="7 8" key="1">
    <citation type="journal article" date="2013" name="Nature">
        <title>Insights into bilaterian evolution from three spiralian genomes.</title>
        <authorList>
            <person name="Simakov O."/>
            <person name="Marletaz F."/>
            <person name="Cho S.J."/>
            <person name="Edsinger-Gonzales E."/>
            <person name="Havlak P."/>
            <person name="Hellsten U."/>
            <person name="Kuo D.H."/>
            <person name="Larsson T."/>
            <person name="Lv J."/>
            <person name="Arendt D."/>
            <person name="Savage R."/>
            <person name="Osoegawa K."/>
            <person name="de Jong P."/>
            <person name="Grimwood J."/>
            <person name="Chapman J.A."/>
            <person name="Shapiro H."/>
            <person name="Aerts A."/>
            <person name="Otillar R.P."/>
            <person name="Terry A.Y."/>
            <person name="Boore J.L."/>
            <person name="Grigoriev I.V."/>
            <person name="Lindberg D.R."/>
            <person name="Seaver E.C."/>
            <person name="Weisblat D.A."/>
            <person name="Putnam N.H."/>
            <person name="Rokhsar D.S."/>
        </authorList>
    </citation>
    <scope>NUCLEOTIDE SEQUENCE [LARGE SCALE GENOMIC DNA]</scope>
</reference>
<dbReference type="OMA" id="YQGAMLY"/>
<feature type="active site" description="Nucleophile" evidence="5">
    <location>
        <position position="350"/>
    </location>
</feature>
<evidence type="ECO:0000256" key="1">
    <source>
        <dbReference type="ARBA" id="ARBA00022603"/>
    </source>
</evidence>
<dbReference type="Pfam" id="PF01189">
    <property type="entry name" value="Methyltr_RsmB-F"/>
    <property type="match status" value="1"/>
</dbReference>
<evidence type="ECO:0000313" key="8">
    <source>
        <dbReference type="Proteomes" id="UP000030746"/>
    </source>
</evidence>
<dbReference type="InterPro" id="IPR049560">
    <property type="entry name" value="MeTrfase_RsmB-F_NOP2_cat"/>
</dbReference>
<evidence type="ECO:0000259" key="6">
    <source>
        <dbReference type="PROSITE" id="PS51686"/>
    </source>
</evidence>
<dbReference type="CDD" id="cd02440">
    <property type="entry name" value="AdoMet_MTases"/>
    <property type="match status" value="1"/>
</dbReference>
<dbReference type="Gene3D" id="3.40.50.150">
    <property type="entry name" value="Vaccinia Virus protein VP39"/>
    <property type="match status" value="1"/>
</dbReference>
<dbReference type="HOGENOM" id="CLU_005316_1_0_1"/>
<dbReference type="GeneID" id="20242862"/>
<feature type="binding site" evidence="5">
    <location>
        <position position="268"/>
    </location>
    <ligand>
        <name>S-adenosyl-L-methionine</name>
        <dbReference type="ChEBI" id="CHEBI:59789"/>
    </ligand>
</feature>
<keyword evidence="2 5" id="KW-0808">Transferase</keyword>
<dbReference type="GO" id="GO:0003723">
    <property type="term" value="F:RNA binding"/>
    <property type="evidence" value="ECO:0007669"/>
    <property type="project" value="UniProtKB-UniRule"/>
</dbReference>
<feature type="domain" description="SAM-dependent MTase RsmB/NOP-type" evidence="6">
    <location>
        <begin position="190"/>
        <end position="427"/>
    </location>
</feature>
<dbReference type="AlphaFoldDB" id="V4ASK5"/>
<name>V4ASK5_LOTGI</name>